<feature type="compositionally biased region" description="Polar residues" evidence="1">
    <location>
        <begin position="206"/>
        <end position="219"/>
    </location>
</feature>
<gene>
    <name evidence="2" type="ORF">LTRI10_LOCUS52913</name>
</gene>
<reference evidence="2 3" key="1">
    <citation type="submission" date="2024-04" db="EMBL/GenBank/DDBJ databases">
        <authorList>
            <person name="Fracassetti M."/>
        </authorList>
    </citation>
    <scope>NUCLEOTIDE SEQUENCE [LARGE SCALE GENOMIC DNA]</scope>
</reference>
<evidence type="ECO:0000313" key="3">
    <source>
        <dbReference type="Proteomes" id="UP001497516"/>
    </source>
</evidence>
<dbReference type="Proteomes" id="UP001497516">
    <property type="component" value="Chromosome 9"/>
</dbReference>
<evidence type="ECO:0000313" key="2">
    <source>
        <dbReference type="EMBL" id="CAL1413703.1"/>
    </source>
</evidence>
<keyword evidence="3" id="KW-1185">Reference proteome</keyword>
<protein>
    <submittedName>
        <fullName evidence="2">Uncharacterized protein</fullName>
    </submittedName>
</protein>
<dbReference type="AlphaFoldDB" id="A0AAV2GSE6"/>
<dbReference type="EMBL" id="OZ034822">
    <property type="protein sequence ID" value="CAL1413703.1"/>
    <property type="molecule type" value="Genomic_DNA"/>
</dbReference>
<evidence type="ECO:0000256" key="1">
    <source>
        <dbReference type="SAM" id="MobiDB-lite"/>
    </source>
</evidence>
<organism evidence="2 3">
    <name type="scientific">Linum trigynum</name>
    <dbReference type="NCBI Taxonomy" id="586398"/>
    <lineage>
        <taxon>Eukaryota</taxon>
        <taxon>Viridiplantae</taxon>
        <taxon>Streptophyta</taxon>
        <taxon>Embryophyta</taxon>
        <taxon>Tracheophyta</taxon>
        <taxon>Spermatophyta</taxon>
        <taxon>Magnoliopsida</taxon>
        <taxon>eudicotyledons</taxon>
        <taxon>Gunneridae</taxon>
        <taxon>Pentapetalae</taxon>
        <taxon>rosids</taxon>
        <taxon>fabids</taxon>
        <taxon>Malpighiales</taxon>
        <taxon>Linaceae</taxon>
        <taxon>Linum</taxon>
    </lineage>
</organism>
<sequence length="234" mass="25710">MVSTNFEELLINELTRILKLKLEEVWRNKLTSSLPQPGKIAQDLMAANKPARKDTPTPPIIVVVKTESEPLQSPPISGLLAAEIVATPHKEERGKASKTTVPMMVEEEEGSAGETLEDRQHPLALFQITSRSPPTTTNVVPTSIEAAPRSPSVELNLPIDWWKFRKKQRSPKDGCDHEKSSMAEGDKAEKSVLRQSEPVADKETAGRSSTTVTLDWNDQGSDELLGDGGSPRQQ</sequence>
<name>A0AAV2GSE6_9ROSI</name>
<feature type="region of interest" description="Disordered" evidence="1">
    <location>
        <begin position="167"/>
        <end position="234"/>
    </location>
</feature>
<feature type="compositionally biased region" description="Basic and acidic residues" evidence="1">
    <location>
        <begin position="170"/>
        <end position="192"/>
    </location>
</feature>
<proteinExistence type="predicted"/>
<accession>A0AAV2GSE6</accession>